<feature type="transmembrane region" description="Helical" evidence="7">
    <location>
        <begin position="4337"/>
        <end position="4357"/>
    </location>
</feature>
<evidence type="ECO:0000256" key="2">
    <source>
        <dbReference type="ARBA" id="ARBA00022525"/>
    </source>
</evidence>
<feature type="coiled-coil region" evidence="5">
    <location>
        <begin position="4035"/>
        <end position="4067"/>
    </location>
</feature>
<keyword evidence="7" id="KW-1133">Transmembrane helix</keyword>
<feature type="compositionally biased region" description="Polar residues" evidence="6">
    <location>
        <begin position="1974"/>
        <end position="1994"/>
    </location>
</feature>
<feature type="coiled-coil region" evidence="5">
    <location>
        <begin position="3735"/>
        <end position="3848"/>
    </location>
</feature>
<evidence type="ECO:0000313" key="10">
    <source>
        <dbReference type="Proteomes" id="UP000430985"/>
    </source>
</evidence>
<keyword evidence="3" id="KW-0732">Signal</keyword>
<dbReference type="NCBIfam" id="TIGR01168">
    <property type="entry name" value="YSIRK_signal"/>
    <property type="match status" value="1"/>
</dbReference>
<dbReference type="PROSITE" id="PS50847">
    <property type="entry name" value="GRAM_POS_ANCHORING"/>
    <property type="match status" value="1"/>
</dbReference>
<feature type="coiled-coil region" evidence="5">
    <location>
        <begin position="2233"/>
        <end position="2282"/>
    </location>
</feature>
<gene>
    <name evidence="9" type="ORF">GIX83_08990</name>
</gene>
<evidence type="ECO:0000256" key="3">
    <source>
        <dbReference type="ARBA" id="ARBA00022729"/>
    </source>
</evidence>
<evidence type="ECO:0000256" key="5">
    <source>
        <dbReference type="SAM" id="Coils"/>
    </source>
</evidence>
<feature type="compositionally biased region" description="Polar residues" evidence="6">
    <location>
        <begin position="4255"/>
        <end position="4316"/>
    </location>
</feature>
<organism evidence="9 10">
    <name type="scientific">Limosilactobacillus reuteri</name>
    <name type="common">Lactobacillus reuteri</name>
    <dbReference type="NCBI Taxonomy" id="1598"/>
    <lineage>
        <taxon>Bacteria</taxon>
        <taxon>Bacillati</taxon>
        <taxon>Bacillota</taxon>
        <taxon>Bacilli</taxon>
        <taxon>Lactobacillales</taxon>
        <taxon>Lactobacillaceae</taxon>
        <taxon>Limosilactobacillus</taxon>
    </lineage>
</organism>
<feature type="domain" description="Gram-positive cocci surface proteins LPxTG" evidence="8">
    <location>
        <begin position="4327"/>
        <end position="4363"/>
    </location>
</feature>
<feature type="compositionally biased region" description="Low complexity" evidence="6">
    <location>
        <begin position="2939"/>
        <end position="2949"/>
    </location>
</feature>
<dbReference type="SUPFAM" id="SSF46997">
    <property type="entry name" value="Bacterial immunoglobulin/albumin-binding domains"/>
    <property type="match status" value="6"/>
</dbReference>
<evidence type="ECO:0000256" key="4">
    <source>
        <dbReference type="ARBA" id="ARBA00023088"/>
    </source>
</evidence>
<dbReference type="InterPro" id="IPR019931">
    <property type="entry name" value="LPXTG_anchor"/>
</dbReference>
<accession>A0A6A8D0L0</accession>
<feature type="coiled-coil region" evidence="5">
    <location>
        <begin position="2499"/>
        <end position="2572"/>
    </location>
</feature>
<dbReference type="EMBL" id="WJNE01000033">
    <property type="protein sequence ID" value="MRG69951.1"/>
    <property type="molecule type" value="Genomic_DNA"/>
</dbReference>
<keyword evidence="7" id="KW-0812">Transmembrane</keyword>
<comment type="caution">
    <text evidence="9">The sequence shown here is derived from an EMBL/GenBank/DDBJ whole genome shotgun (WGS) entry which is preliminary data.</text>
</comment>
<evidence type="ECO:0000256" key="6">
    <source>
        <dbReference type="SAM" id="MobiDB-lite"/>
    </source>
</evidence>
<sequence length="4363" mass="456904">MVSKNNKKLIAEKNRRNEKQRFAIRKLNVGVASVLLGITFSIYGGGQAVAHADTANTSDQVAAKDAGDNSLATKSEVALSSANQSSTSATSANSAVQSQSSANSQPAATANTPGSDSAVASNAAVEATKNQSTAENQPSPSQKVQTPAQAVAQENGSSDASLNTTRQVLHTIANRNSMSVANYLTSFAALTESKVATTALAAETKDPNAVTISDADGLINAIQKGTATTINIDADINLGTETNSTYTNTKISNKRDITIQSATPGKKYTIDFAGYGFNMYSNDYGVTFKDLNLYGQSYYGIVRSAGSYTFDNIDYTGSQLIYTDSGFNATVTFKNVVNATSVASYVGPIDNKSRSAQGGGNQQVLQFAAGTNNINFEVGSKVMFTTNNSNVIEIDKGTTVINVKSDADGSNGAQVTLNPHTKNGPEQLSGMNMDGIARGIASNGNTTLNIDKGANLNINLKDDVDDKYHSGALYLNSGATINNNGNLTIASEGVPYYRASGIDDPVYINGDTTINVGNGANFTLEATNLGTYNGHLMTVSGKGIVKLDPHSSFKVSGDGTGAVTAINLSSGSTFTSDQPDAFTIDLSANTSDGKALIKNGTIKFSRVKTVATDGTTSEPLGKIDVTYDKNGNATSYTITAQDENTVKQVADGLTNKSLINLVQAGEDVTLSNLHLSKDNVLTGTVASSGSDNPIYVTVTVGGVSTNVPVVGNYTVYTNTNGTVTSNNVDYAAQTASTGGNFSIDLSKLASSLTDDTQVTVTATKDFVEGSQTESVAALRALNTATLQELVDAAPDEEKKASYYNASEEAQKAYTEAVSAGQTILDNPNNYDQVDVDDAVTAIQNAQKALTGKETNKTELQAAIDQASTVESSDNYTNADADLQKAYTDAVATGQTVLSKENATQTEVNNALTTINNAKNALNGNAKKAASKEALQKAVDEAPTVKSDDAAYYNGSDEAKAAYDKAISTGQTVLADPDATATQITDALNAINTAKGNLKGEATDKSALQTAVDNSATVKESNNYTNADETQKTAYNNAVTAAQTVLDKTNATQAEVNQALQDLETANNNLNGDAKTEAANKAALEAAVKDAPNVRNTPAYYNGSEEAQTAYNNAINAGQAVLNQANPSGSEVKNALDAINAAKGNLKGEATNTAALETALTNANNAKETGNYTNADQANQEALNNAITAGQEILKNTNATQAEIDNAAKAITDAISGLNGDTNLTNAKNAATEDIQKALDAKTTEINNAENIDQATKDQLIKEATDAANTAKDAIEKSTTNDEATKAGQAGVEAINNVKVPSVTDSQNAAKDAIDNALNAKTKEINDANNIDQTTKDQLIKEATDAANKAKEAIDKATTANAIKTAQDEGTTNINNVTVPSLENAKKAATKVVDDALTAQTEVINKANNLSDAEKKDLIDQATAEATTAKDAIEKATTNDEATTAGQAGVDAIKKIVPTSLEDAKNAANQAIDQALDTKTKEINAANNIDQTTKDQLIKEATDAANTAKDAIEKSTTNDEATTAGQAGVEAINNVKVPSVTDSQNAAKDAIDNALNAKTKEINDANNIDQTTKDQLIKEATNVANKAKEAIDQATTANAIKTAQDEGTTNINNVTVPSLEDAKKAANKAVEDALTAQTEVINKANNLSDAEKKGLIDQATAEANKAKENIETATTNNEAAQAGQVGVDAIKKIVPTSLDSVKSNANQAIKDALTKKLEEINSANDLTTDEKAALTQEANTAADKAKEEITNATTNDAVIEAKNNGVTAIDGIKVPTESAVKEAAKKAVAEAATAKNNAIDSSNLTNEEKTALKQKVTEAQNAADQAIDNATTNAAVTAAQTNGVNAINGIEVPNKSDAKEKAITDLNTAAENAKKAIDQDSNLTDEQKQAAKDQIDSDAKTAQAAINNAKTNDDVKKAADDGTLAIDKDVANAAIDNAVAGKKAEISNSPLTDEEKAALNKEADQKAQAAKEAVNNATTPKAVSTAQESGVKNINDTSVPTESAAKEAAKQAVADAATAKNKAIDTSNLTDEEKAALKQKVTEAQNAADQAIDNATTNAAVTEAQTNGVNAINGIEVPNKSDTKDQATTDLNTAVENAKNAIDQDSNLTDEEKQAAKDQIDSDAKTAQEAINNAKTDNDVNNAVNNGKVAIDKDVANAAIDNAVAGKLKEIQDPLTTEEKQAYTDLINSEANNAKQNIANATTVEEVTTAQTNGVNEITNTEIPTTSSAKNKAIAAINDALQKKTDEINNASNINTQEKTDLIKQATEAANTAKNNINNATTNAAVDTAQTNGEKAIADVTVPNLSDVKKESIDLVNKALDAKTDEINNASNLSQDEKQSLINDATNAATEAINNINQSQTNDDAKAAATTGVQNIENVTIPTLDEAKKNANQAIDDALNAKVNEINNASNLNETEKQKLVDQANDAAATAKNNVENATTNDAARDAANAGIDNIKGISFTSLEDAKNAANTAIDNALKGKTDEINNASNLSTDEKQELINRASEAAKTAKDNINNATTNDAVTEAQNKGIADIANVTVPSLDQVKQDAINAIKQVQDAKNKQIANASNLSAEEQKELTDQVDKIANDAIAKINEAATTTNDAVTATRDEAIKQITDLFIPTLNGAQTDAINAIESAKKAKLNDINNAAHLTDQEKQALVDQTNRAADEATKAIKSAQTNDAVKSAETAGLDNINNITIPTLVQKQQEAIDELNAARDAKNSAIDKAADLTTDEKNALKDKVQAEYSNAVSNITSATTDEAVTTAKENGIAAIKDIQIPNKSAAKEQATTDLNTAVDEAKKAIDQDNNLTDAEKQAAKDQIDSDAKKAQEAIDNAKTDDEVNSAVDNGKLAIDKDIANAAIDNAVAGKKDEIAKSPLTDEEKTALNNEVDQKAQDAKEAINNATTPEAVTTAQDNGIKNITNTEVPTESTAKEAAKKAIAEAAEAKNNAIDSSNLTDEEKAALKQEVTDAQNAANTAIDNATNNAAVTEAEDNGIKAINGIEIPTKSPAKEQATTDLNTAVDDAKKAIDQDNNLTDAEKQAAKDQIDSDAKKAQEAIDNAKTDDEVNSAVDNGKLAIDKDVANAAIDNAVAGKKAEIAKAPLTTDEAKDLNDLVDQEAKAAKKAIDSATTIPAVEDAKNKGVAAINDIAVPTTSSTKDQANQTIDDALANKIKEINDATNLSDKQKQDLIDQANEEAAKAKENIKNATSNEAVNKATTDGVDAIANVTVPSLDDAKKDASQVIDDVLKQKEDEINNASHLTDQEKQDLINQAQNAADEAKDKINQATTNDDVATERDAGAEKIANIVVPSLDDAKDKATKAIDDALADKTKEINDQTHLSDQEKNDLIKQITDIADKAKDKINNDSNDAEVAKDEKDGIDAIVDTKVPGLEDRKQNAIKSLDEAKSTKLAQIDEATHLTADEKANLTQQVDAEYNKALDNINKATTNDDADKASADGVEAILNIVVPSLNEKKQDSIDALNEVREAKKEEINNANNLSQDEKDELTKQVDQIAENAINAINGAKDDQTAKDAENKGIQDILDVKVPSLDEVKNNAKQAIADALESKTNEINAASNLDSATKQELINRANAEADTAIEKIDQATSNDQALAASQAGVDKILGIEVPTLADAKQSAIDAINDALKQKETEINNASQLTSDEKQNLINQVNSIADNAKNAINNATTNQSVEEAKNAGIEKINAINVPTTSATKDEAIKAIDDALTNKVNEINNATNITAEEKANLIDEANNAANTAKDNITKATTDSEVATATTDGINAIANVTVPSLETAKDQAKNLIDDVLNEKKNEINNAQNLSDSQKQDLINQATDEADQAKKNIDNATTNNDVQTAEDNGAQAIENVTVPSLDEAKKASTKVIDEVLKEKTAEINAATNLSNTEKDALIKDATTAANTAKDNIAKATTNDAVKDAETDGVKAILDIKVPGRADQQKDAIAALDRALADKVSEINNANNLSETTKQDLKQQAQAAYTTAVDNVNNAQTSAEINTARDNGVQAILDITVPTLTDAQNASITAVEQVRDAKKTQIEAAKNLTEAQKEALKNQVDEIADKAIDNIKNATTDATVKDAETAGINEILNVTIPTLDAAKSDAKQAIADALTAKTAEINAAQNLTDAEKQKLIDQAQTEAAAANKNIDAATTNDAAELAAKNGVQAILDIQVPTVEETRDQAKKNVDNALNSKKEEINNSNLSPAAKEALINEAEQAAENARTAIDNATTASAISEAEAAGIAAIENIKVSNAPTESDNSSNHQTNTETPTEGNSTSQDNNNATQAPVQGNNTQADLTGSHGTNLTTGQQTEKAADTNSKEALPQTGNETERGLSIAGLAIASLLGLFGLSGLGKKKRD</sequence>
<feature type="coiled-coil region" evidence="5">
    <location>
        <begin position="1572"/>
        <end position="1682"/>
    </location>
</feature>
<dbReference type="InterPro" id="IPR009063">
    <property type="entry name" value="Ig/albumin-bd_sf"/>
</dbReference>
<feature type="coiled-coil region" evidence="5">
    <location>
        <begin position="2659"/>
        <end position="2722"/>
    </location>
</feature>
<dbReference type="Pfam" id="PF07554">
    <property type="entry name" value="FIVAR"/>
    <property type="match status" value="6"/>
</dbReference>
<dbReference type="Pfam" id="PF07564">
    <property type="entry name" value="DUF1542"/>
    <property type="match status" value="35"/>
</dbReference>
<dbReference type="NCBIfam" id="TIGR01167">
    <property type="entry name" value="LPXTG_anchor"/>
    <property type="match status" value="1"/>
</dbReference>
<evidence type="ECO:0000259" key="8">
    <source>
        <dbReference type="PROSITE" id="PS50847"/>
    </source>
</evidence>
<feature type="compositionally biased region" description="Basic and acidic residues" evidence="6">
    <location>
        <begin position="3035"/>
        <end position="3063"/>
    </location>
</feature>
<name>A0A6A8D0L0_LIMRT</name>
<keyword evidence="1" id="KW-0134">Cell wall</keyword>
<feature type="coiled-coil region" evidence="5">
    <location>
        <begin position="1709"/>
        <end position="1754"/>
    </location>
</feature>
<feature type="coiled-coil region" evidence="5">
    <location>
        <begin position="2784"/>
        <end position="2837"/>
    </location>
</feature>
<feature type="coiled-coil region" evidence="5">
    <location>
        <begin position="3584"/>
        <end position="3683"/>
    </location>
</feature>
<feature type="coiled-coil region" evidence="5">
    <location>
        <begin position="1418"/>
        <end position="1517"/>
    </location>
</feature>
<feature type="coiled-coil region" evidence="5">
    <location>
        <begin position="4183"/>
        <end position="4235"/>
    </location>
</feature>
<evidence type="ECO:0000256" key="1">
    <source>
        <dbReference type="ARBA" id="ARBA00022512"/>
    </source>
</evidence>
<feature type="compositionally biased region" description="Polar residues" evidence="6">
    <location>
        <begin position="2900"/>
        <end position="2928"/>
    </location>
</feature>
<dbReference type="InterPro" id="IPR005877">
    <property type="entry name" value="YSIRK_signal_dom"/>
</dbReference>
<feature type="coiled-coil region" evidence="5">
    <location>
        <begin position="3182"/>
        <end position="3209"/>
    </location>
</feature>
<dbReference type="Gene3D" id="1.20.120.1850">
    <property type="entry name" value="Ebh helix bundles repeating unit (S and A modules)"/>
    <property type="match status" value="3"/>
</dbReference>
<feature type="coiled-coil region" evidence="5">
    <location>
        <begin position="3468"/>
        <end position="3514"/>
    </location>
</feature>
<feature type="compositionally biased region" description="Low complexity" evidence="6">
    <location>
        <begin position="80"/>
        <end position="112"/>
    </location>
</feature>
<feature type="compositionally biased region" description="Basic and acidic residues" evidence="6">
    <location>
        <begin position="2109"/>
        <end position="2120"/>
    </location>
</feature>
<feature type="coiled-coil region" evidence="5">
    <location>
        <begin position="1045"/>
        <end position="1079"/>
    </location>
</feature>
<dbReference type="InterPro" id="IPR011439">
    <property type="entry name" value="DUF1542"/>
</dbReference>
<evidence type="ECO:0000256" key="7">
    <source>
        <dbReference type="SAM" id="Phobius"/>
    </source>
</evidence>
<feature type="compositionally biased region" description="Polar residues" evidence="6">
    <location>
        <begin position="128"/>
        <end position="163"/>
    </location>
</feature>
<dbReference type="RefSeq" id="WP_153702433.1">
    <property type="nucleotide sequence ID" value="NZ_WJNE01000033.1"/>
</dbReference>
<feature type="region of interest" description="Disordered" evidence="6">
    <location>
        <begin position="75"/>
        <end position="163"/>
    </location>
</feature>
<proteinExistence type="predicted"/>
<dbReference type="InterPro" id="IPR020840">
    <property type="entry name" value="Extracell_matrix-bd_GA"/>
</dbReference>
<reference evidence="9 10" key="1">
    <citation type="submission" date="2019-11" db="EMBL/GenBank/DDBJ databases">
        <title>Draft genome sequence of 12 host-associated Lactobacillus reuteri rodent strains.</title>
        <authorList>
            <person name="Zhang S."/>
            <person name="Ozcam M."/>
            <person name="Van Pijkeren J.P."/>
        </authorList>
    </citation>
    <scope>NUCLEOTIDE SEQUENCE [LARGE SCALE GENOMIC DNA]</scope>
    <source>
        <strain evidence="9 10">Rat19</strain>
    </source>
</reference>
<keyword evidence="7" id="KW-0472">Membrane</keyword>
<feature type="coiled-coil region" evidence="5">
    <location>
        <begin position="3246"/>
        <end position="3288"/>
    </location>
</feature>
<feature type="region of interest" description="Disordered" evidence="6">
    <location>
        <begin position="2899"/>
        <end position="2960"/>
    </location>
</feature>
<keyword evidence="4" id="KW-0572">Peptidoglycan-anchor</keyword>
<protein>
    <submittedName>
        <fullName evidence="9">DUF1542 domain-containing protein</fullName>
    </submittedName>
</protein>
<feature type="region of interest" description="Disordered" evidence="6">
    <location>
        <begin position="3027"/>
        <end position="3064"/>
    </location>
</feature>
<dbReference type="Gene3D" id="1.20.5.420">
    <property type="entry name" value="Immunoglobulin FC, subunit C"/>
    <property type="match status" value="3"/>
</dbReference>
<evidence type="ECO:0000313" key="9">
    <source>
        <dbReference type="EMBL" id="MRG69951.1"/>
    </source>
</evidence>
<feature type="region of interest" description="Disordered" evidence="6">
    <location>
        <begin position="2098"/>
        <end position="2120"/>
    </location>
</feature>
<keyword evidence="2" id="KW-0964">Secreted</keyword>
<dbReference type="SMART" id="SM00844">
    <property type="entry name" value="GA"/>
    <property type="match status" value="4"/>
</dbReference>
<keyword evidence="5" id="KW-0175">Coiled coil</keyword>
<feature type="compositionally biased region" description="Basic and acidic residues" evidence="6">
    <location>
        <begin position="2929"/>
        <end position="2938"/>
    </location>
</feature>
<dbReference type="Pfam" id="PF00746">
    <property type="entry name" value="Gram_pos_anchor"/>
    <property type="match status" value="1"/>
</dbReference>
<feature type="coiled-coil region" evidence="5">
    <location>
        <begin position="2341"/>
        <end position="2440"/>
    </location>
</feature>
<dbReference type="Pfam" id="PF04650">
    <property type="entry name" value="YSIRK_signal"/>
    <property type="match status" value="1"/>
</dbReference>
<dbReference type="Proteomes" id="UP000430985">
    <property type="component" value="Unassembled WGS sequence"/>
</dbReference>
<feature type="region of interest" description="Disordered" evidence="6">
    <location>
        <begin position="4255"/>
        <end position="4333"/>
    </location>
</feature>
<feature type="region of interest" description="Disordered" evidence="6">
    <location>
        <begin position="1957"/>
        <end position="1994"/>
    </location>
</feature>